<comment type="similarity">
    <text evidence="3">Belongs to the HARBI1 family.</text>
</comment>
<dbReference type="GO" id="GO:0004518">
    <property type="term" value="F:nuclease activity"/>
    <property type="evidence" value="ECO:0007669"/>
    <property type="project" value="UniProtKB-KW"/>
</dbReference>
<evidence type="ECO:0000256" key="5">
    <source>
        <dbReference type="ARBA" id="ARBA00022723"/>
    </source>
</evidence>
<keyword evidence="4" id="KW-0540">Nuclease</keyword>
<dbReference type="GO" id="GO:0005634">
    <property type="term" value="C:nucleus"/>
    <property type="evidence" value="ECO:0007669"/>
    <property type="project" value="UniProtKB-SubCell"/>
</dbReference>
<dbReference type="InParanoid" id="A0A5N4ACD9"/>
<evidence type="ECO:0000256" key="4">
    <source>
        <dbReference type="ARBA" id="ARBA00022722"/>
    </source>
</evidence>
<comment type="cofactor">
    <cofactor evidence="1">
        <name>a divalent metal cation</name>
        <dbReference type="ChEBI" id="CHEBI:60240"/>
    </cofactor>
</comment>
<dbReference type="InterPro" id="IPR027806">
    <property type="entry name" value="HARBI1_dom"/>
</dbReference>
<dbReference type="Pfam" id="PF13359">
    <property type="entry name" value="DDE_Tnp_4"/>
    <property type="match status" value="1"/>
</dbReference>
<reference evidence="9 11" key="1">
    <citation type="journal article" date="2018" name="Elife">
        <title>Firefly genomes illuminate parallel origins of bioluminescence in beetles.</title>
        <authorList>
            <person name="Fallon T.R."/>
            <person name="Lower S.E."/>
            <person name="Chang C.H."/>
            <person name="Bessho-Uehara M."/>
            <person name="Martin G.J."/>
            <person name="Bewick A.J."/>
            <person name="Behringer M."/>
            <person name="Debat H.J."/>
            <person name="Wong I."/>
            <person name="Day J.C."/>
            <person name="Suvorov A."/>
            <person name="Silva C.J."/>
            <person name="Stanger-Hall K.F."/>
            <person name="Hall D.W."/>
            <person name="Schmitz R.J."/>
            <person name="Nelson D.R."/>
            <person name="Lewis S.M."/>
            <person name="Shigenobu S."/>
            <person name="Bybee S.M."/>
            <person name="Larracuente A.M."/>
            <person name="Oba Y."/>
            <person name="Weng J.K."/>
        </authorList>
    </citation>
    <scope>NUCLEOTIDE SEQUENCE [LARGE SCALE GENOMIC DNA]</scope>
    <source>
        <strain evidence="9">1611_PpyrPB1</strain>
        <tissue evidence="9">Whole body</tissue>
    </source>
</reference>
<keyword evidence="11" id="KW-1185">Reference proteome</keyword>
<reference evidence="9" key="2">
    <citation type="submission" date="2019-08" db="EMBL/GenBank/DDBJ databases">
        <authorList>
            <consortium name="Photinus pyralis genome working group"/>
            <person name="Fallon T.R."/>
            <person name="Sander Lower S.E."/>
            <person name="Weng J.-K."/>
        </authorList>
    </citation>
    <scope>NUCLEOTIDE SEQUENCE</scope>
    <source>
        <strain evidence="9">1611_PpyrPB1</strain>
        <tissue evidence="9">Whole body</tissue>
    </source>
</reference>
<dbReference type="PANTHER" id="PTHR22930">
    <property type="match status" value="1"/>
</dbReference>
<dbReference type="FunCoup" id="A0A5N4ACD9">
    <property type="interactions" value="1"/>
</dbReference>
<dbReference type="OrthoDB" id="6761337at2759"/>
<dbReference type="EMBL" id="VVIM01000008">
    <property type="protein sequence ID" value="KAB0794976.1"/>
    <property type="molecule type" value="Genomic_DNA"/>
</dbReference>
<dbReference type="GO" id="GO:0046872">
    <property type="term" value="F:metal ion binding"/>
    <property type="evidence" value="ECO:0007669"/>
    <property type="project" value="UniProtKB-KW"/>
</dbReference>
<name>A0A5N4ACD9_PHOPY</name>
<dbReference type="AlphaFoldDB" id="A0A5N4ACD9"/>
<evidence type="ECO:0000313" key="9">
    <source>
        <dbReference type="EMBL" id="KAB0794976.1"/>
    </source>
</evidence>
<evidence type="ECO:0000256" key="1">
    <source>
        <dbReference type="ARBA" id="ARBA00001968"/>
    </source>
</evidence>
<keyword evidence="7" id="KW-0539">Nucleus</keyword>
<proteinExistence type="inferred from homology"/>
<feature type="domain" description="DDE Tnp4" evidence="8">
    <location>
        <begin position="174"/>
        <end position="338"/>
    </location>
</feature>
<evidence type="ECO:0000259" key="8">
    <source>
        <dbReference type="Pfam" id="PF13359"/>
    </source>
</evidence>
<evidence type="ECO:0000256" key="2">
    <source>
        <dbReference type="ARBA" id="ARBA00004123"/>
    </source>
</evidence>
<organism evidence="9 11">
    <name type="scientific">Photinus pyralis</name>
    <name type="common">Common eastern firefly</name>
    <name type="synonym">Lampyris pyralis</name>
    <dbReference type="NCBI Taxonomy" id="7054"/>
    <lineage>
        <taxon>Eukaryota</taxon>
        <taxon>Metazoa</taxon>
        <taxon>Ecdysozoa</taxon>
        <taxon>Arthropoda</taxon>
        <taxon>Hexapoda</taxon>
        <taxon>Insecta</taxon>
        <taxon>Pterygota</taxon>
        <taxon>Neoptera</taxon>
        <taxon>Endopterygota</taxon>
        <taxon>Coleoptera</taxon>
        <taxon>Polyphaga</taxon>
        <taxon>Elateriformia</taxon>
        <taxon>Elateroidea</taxon>
        <taxon>Lampyridae</taxon>
        <taxon>Lampyrinae</taxon>
        <taxon>Photinus</taxon>
    </lineage>
</organism>
<dbReference type="EMBL" id="VVIM01000001">
    <property type="protein sequence ID" value="KAB0803295.1"/>
    <property type="molecule type" value="Genomic_DNA"/>
</dbReference>
<gene>
    <name evidence="10" type="ORF">PPYR_00265</name>
    <name evidence="9" type="ORF">PPYR_11815</name>
</gene>
<evidence type="ECO:0000313" key="10">
    <source>
        <dbReference type="EMBL" id="KAB0803295.1"/>
    </source>
</evidence>
<sequence length="401" mass="45937">MDVEEIVLITLIIGASAALLLNRKRRWWVRPWIEQRETNSQGNSNLLHNELAVLDKENYKNFIRMDEDTFNDLLKLIENDIQKQDTKFRNAISAKDRLSVTLRYLATGESYKSLSFSFRMGQSTIAGIIPEVCIAIYNNLKNQYLKMPTTTQEWLKIANEFEERWNLPHVLGALDGKHVVIKAPANEGSSYFNYKHTHSIVLLALVDANYSFLYVDVGRNGKISDGGVYKNSSLAAAIETNKLNFPEERPLPAGTKPVPYVIVADAAFPLSRHILKPFPFRNMTWQQRIFNYRLSRARRVVENAFGILTNRFRVLLNIISLDPSKAQTLTLACIVLHNFLRTRSPNGYDVKEQNIDRRFTFKYTLSRQAGNRSTASALDNRNEFVQYVNGIGAVEWQNDLA</sequence>
<dbReference type="GO" id="GO:0016787">
    <property type="term" value="F:hydrolase activity"/>
    <property type="evidence" value="ECO:0007669"/>
    <property type="project" value="UniProtKB-KW"/>
</dbReference>
<keyword evidence="6" id="KW-0378">Hydrolase</keyword>
<evidence type="ECO:0000256" key="7">
    <source>
        <dbReference type="ARBA" id="ARBA00023242"/>
    </source>
</evidence>
<accession>A0A5N4ACD9</accession>
<evidence type="ECO:0000313" key="11">
    <source>
        <dbReference type="Proteomes" id="UP000327044"/>
    </source>
</evidence>
<evidence type="ECO:0000256" key="3">
    <source>
        <dbReference type="ARBA" id="ARBA00006958"/>
    </source>
</evidence>
<dbReference type="InterPro" id="IPR045249">
    <property type="entry name" value="HARBI1-like"/>
</dbReference>
<dbReference type="PANTHER" id="PTHR22930:SF269">
    <property type="entry name" value="NUCLEASE HARBI1-LIKE PROTEIN"/>
    <property type="match status" value="1"/>
</dbReference>
<comment type="caution">
    <text evidence="9">The sequence shown here is derived from an EMBL/GenBank/DDBJ whole genome shotgun (WGS) entry which is preliminary data.</text>
</comment>
<comment type="subcellular location">
    <subcellularLocation>
        <location evidence="2">Nucleus</location>
    </subcellularLocation>
</comment>
<protein>
    <recommendedName>
        <fullName evidence="8">DDE Tnp4 domain-containing protein</fullName>
    </recommendedName>
</protein>
<keyword evidence="5" id="KW-0479">Metal-binding</keyword>
<dbReference type="Proteomes" id="UP000327044">
    <property type="component" value="Unassembled WGS sequence"/>
</dbReference>
<evidence type="ECO:0000256" key="6">
    <source>
        <dbReference type="ARBA" id="ARBA00022801"/>
    </source>
</evidence>